<evidence type="ECO:0000313" key="3">
    <source>
        <dbReference type="Proteomes" id="UP000619355"/>
    </source>
</evidence>
<sequence>MAELTTNSVVHGAGSDTLRIGAESGRIVCEVRDGRQLNDLLAARPIPRSPAAGDSYSSTHLRTSSVVHTGPDGTTIRRYLPG</sequence>
<feature type="region of interest" description="Disordered" evidence="1">
    <location>
        <begin position="46"/>
        <end position="82"/>
    </location>
</feature>
<comment type="caution">
    <text evidence="2">The sequence shown here is derived from an EMBL/GenBank/DDBJ whole genome shotgun (WGS) entry which is preliminary data.</text>
</comment>
<keyword evidence="3" id="KW-1185">Reference proteome</keyword>
<dbReference type="RefSeq" id="WP_370467549.1">
    <property type="nucleotide sequence ID" value="NZ_BNBF01000005.1"/>
</dbReference>
<reference evidence="3" key="1">
    <citation type="journal article" date="2019" name="Int. J. Syst. Evol. Microbiol.">
        <title>The Global Catalogue of Microorganisms (GCM) 10K type strain sequencing project: providing services to taxonomists for standard genome sequencing and annotation.</title>
        <authorList>
            <consortium name="The Broad Institute Genomics Platform"/>
            <consortium name="The Broad Institute Genome Sequencing Center for Infectious Disease"/>
            <person name="Wu L."/>
            <person name="Ma J."/>
        </authorList>
    </citation>
    <scope>NUCLEOTIDE SEQUENCE [LARGE SCALE GENOMIC DNA]</scope>
    <source>
        <strain evidence="3">JCM 4253</strain>
    </source>
</reference>
<name>A0A919EVG4_9ACTN</name>
<gene>
    <name evidence="2" type="ORF">GCM10018980_22550</name>
</gene>
<evidence type="ECO:0000256" key="1">
    <source>
        <dbReference type="SAM" id="MobiDB-lite"/>
    </source>
</evidence>
<feature type="compositionally biased region" description="Polar residues" evidence="1">
    <location>
        <begin position="55"/>
        <end position="67"/>
    </location>
</feature>
<protein>
    <submittedName>
        <fullName evidence="2">Uncharacterized protein</fullName>
    </submittedName>
</protein>
<proteinExistence type="predicted"/>
<accession>A0A919EVG4</accession>
<dbReference type="AlphaFoldDB" id="A0A919EVG4"/>
<evidence type="ECO:0000313" key="2">
    <source>
        <dbReference type="EMBL" id="GHG44549.1"/>
    </source>
</evidence>
<organism evidence="2 3">
    <name type="scientific">Streptomyces capoamus</name>
    <dbReference type="NCBI Taxonomy" id="68183"/>
    <lineage>
        <taxon>Bacteria</taxon>
        <taxon>Bacillati</taxon>
        <taxon>Actinomycetota</taxon>
        <taxon>Actinomycetes</taxon>
        <taxon>Kitasatosporales</taxon>
        <taxon>Streptomycetaceae</taxon>
        <taxon>Streptomyces</taxon>
    </lineage>
</organism>
<dbReference type="EMBL" id="BNBF01000005">
    <property type="protein sequence ID" value="GHG44549.1"/>
    <property type="molecule type" value="Genomic_DNA"/>
</dbReference>
<dbReference type="Proteomes" id="UP000619355">
    <property type="component" value="Unassembled WGS sequence"/>
</dbReference>